<dbReference type="PANTHER" id="PTHR48039:SF5">
    <property type="entry name" value="RNA-BINDING PROTEIN 28"/>
    <property type="match status" value="1"/>
</dbReference>
<comment type="subcellular location">
    <subcellularLocation>
        <location evidence="1">Nucleus</location>
    </subcellularLocation>
</comment>
<dbReference type="InterPro" id="IPR000504">
    <property type="entry name" value="RRM_dom"/>
</dbReference>
<feature type="domain" description="RRM" evidence="7">
    <location>
        <begin position="12"/>
        <end position="109"/>
    </location>
</feature>
<feature type="compositionally biased region" description="Basic and acidic residues" evidence="6">
    <location>
        <begin position="264"/>
        <end position="274"/>
    </location>
</feature>
<dbReference type="CDD" id="cd12416">
    <property type="entry name" value="RRM4_RBM28_like"/>
    <property type="match status" value="1"/>
</dbReference>
<feature type="compositionally biased region" description="Basic and acidic residues" evidence="6">
    <location>
        <begin position="200"/>
        <end position="211"/>
    </location>
</feature>
<dbReference type="InterPro" id="IPR035979">
    <property type="entry name" value="RBD_domain_sf"/>
</dbReference>
<dbReference type="GO" id="GO:0005634">
    <property type="term" value="C:nucleus"/>
    <property type="evidence" value="ECO:0007669"/>
    <property type="project" value="UniProtKB-SubCell"/>
</dbReference>
<evidence type="ECO:0000313" key="8">
    <source>
        <dbReference type="EMBL" id="KAJ4813007.1"/>
    </source>
</evidence>
<dbReference type="PROSITE" id="PS50102">
    <property type="entry name" value="RRM"/>
    <property type="match status" value="1"/>
</dbReference>
<proteinExistence type="predicted"/>
<feature type="compositionally biased region" description="Basic and acidic residues" evidence="6">
    <location>
        <begin position="293"/>
        <end position="314"/>
    </location>
</feature>
<evidence type="ECO:0000256" key="1">
    <source>
        <dbReference type="ARBA" id="ARBA00004123"/>
    </source>
</evidence>
<feature type="compositionally biased region" description="Basic and acidic residues" evidence="6">
    <location>
        <begin position="178"/>
        <end position="193"/>
    </location>
</feature>
<comment type="caution">
    <text evidence="8">The sequence shown here is derived from an EMBL/GenBank/DDBJ whole genome shotgun (WGS) entry which is preliminary data.</text>
</comment>
<gene>
    <name evidence="8" type="ORF">LUZ62_025573</name>
</gene>
<dbReference type="AlphaFoldDB" id="A0AAV8H621"/>
<dbReference type="Gene3D" id="3.30.70.330">
    <property type="match status" value="1"/>
</dbReference>
<dbReference type="Proteomes" id="UP001140206">
    <property type="component" value="Chromosome 1"/>
</dbReference>
<dbReference type="GO" id="GO:0003729">
    <property type="term" value="F:mRNA binding"/>
    <property type="evidence" value="ECO:0007669"/>
    <property type="project" value="TreeGrafter"/>
</dbReference>
<dbReference type="InterPro" id="IPR051945">
    <property type="entry name" value="RRM_MRD1_RNA_proc_ribogen"/>
</dbReference>
<name>A0AAV8H621_9POAL</name>
<feature type="compositionally biased region" description="Polar residues" evidence="6">
    <location>
        <begin position="164"/>
        <end position="173"/>
    </location>
</feature>
<feature type="compositionally biased region" description="Basic and acidic residues" evidence="6">
    <location>
        <begin position="121"/>
        <end position="152"/>
    </location>
</feature>
<evidence type="ECO:0000256" key="4">
    <source>
        <dbReference type="ARBA" id="ARBA00023242"/>
    </source>
</evidence>
<dbReference type="SMART" id="SM00360">
    <property type="entry name" value="RRM"/>
    <property type="match status" value="1"/>
</dbReference>
<dbReference type="FunFam" id="3.30.70.330:FF:000182">
    <property type="entry name" value="RNA-binding motif protein 28"/>
    <property type="match status" value="1"/>
</dbReference>
<accession>A0AAV8H621</accession>
<evidence type="ECO:0000256" key="6">
    <source>
        <dbReference type="SAM" id="MobiDB-lite"/>
    </source>
</evidence>
<evidence type="ECO:0000256" key="5">
    <source>
        <dbReference type="PROSITE-ProRule" id="PRU00176"/>
    </source>
</evidence>
<dbReference type="InterPro" id="IPR012677">
    <property type="entry name" value="Nucleotide-bd_a/b_plait_sf"/>
</dbReference>
<dbReference type="EMBL" id="JAMFTS010000001">
    <property type="protein sequence ID" value="KAJ4813007.1"/>
    <property type="molecule type" value="Genomic_DNA"/>
</dbReference>
<evidence type="ECO:0000256" key="2">
    <source>
        <dbReference type="ARBA" id="ARBA00022737"/>
    </source>
</evidence>
<protein>
    <submittedName>
        <fullName evidence="8">RNA-binding protein 28</fullName>
    </submittedName>
</protein>
<reference evidence="8" key="1">
    <citation type="submission" date="2022-08" db="EMBL/GenBank/DDBJ databases">
        <authorList>
            <person name="Marques A."/>
        </authorList>
    </citation>
    <scope>NUCLEOTIDE SEQUENCE</scope>
    <source>
        <strain evidence="8">RhyPub2mFocal</strain>
        <tissue evidence="8">Leaves</tissue>
    </source>
</reference>
<feature type="compositionally biased region" description="Basic residues" evidence="6">
    <location>
        <begin position="253"/>
        <end position="263"/>
    </location>
</feature>
<organism evidence="8 9">
    <name type="scientific">Rhynchospora pubera</name>
    <dbReference type="NCBI Taxonomy" id="906938"/>
    <lineage>
        <taxon>Eukaryota</taxon>
        <taxon>Viridiplantae</taxon>
        <taxon>Streptophyta</taxon>
        <taxon>Embryophyta</taxon>
        <taxon>Tracheophyta</taxon>
        <taxon>Spermatophyta</taxon>
        <taxon>Magnoliopsida</taxon>
        <taxon>Liliopsida</taxon>
        <taxon>Poales</taxon>
        <taxon>Cyperaceae</taxon>
        <taxon>Cyperoideae</taxon>
        <taxon>Rhynchosporeae</taxon>
        <taxon>Rhynchospora</taxon>
    </lineage>
</organism>
<sequence length="314" mass="35921">MLQSPKFHVSKTRLIIYNLPKNMTPKDVKKLCIDAVLSRASKQRPVINKVDILKNDKKKGETRANKHSRGVAFVDFKEHQHAIVALRVLNNNPETFGPDRRPIVEFALENIEKLRLQTMRKESAKEKQNKPLKDTKDKAEQMSSDKKPDGKRAPKRAKKEKAQSRTSNDNNEVGVSVKETKKVERVPKNEKGNKNATKFQDGKKGPKEKVQHGGKIGGKQTKDVGKKNALNEVDLTTVLKKRKENPEDVQNMNKRRRKQKKKASSGEKVVDKLDMLLVEQYRSKFRNNQDNNNKTKDASKTGHGEVRRWFESSA</sequence>
<keyword evidence="3 5" id="KW-0694">RNA-binding</keyword>
<evidence type="ECO:0000313" key="9">
    <source>
        <dbReference type="Proteomes" id="UP001140206"/>
    </source>
</evidence>
<evidence type="ECO:0000256" key="3">
    <source>
        <dbReference type="ARBA" id="ARBA00022884"/>
    </source>
</evidence>
<evidence type="ECO:0000259" key="7">
    <source>
        <dbReference type="PROSITE" id="PS50102"/>
    </source>
</evidence>
<keyword evidence="9" id="KW-1185">Reference proteome</keyword>
<dbReference type="PANTHER" id="PTHR48039">
    <property type="entry name" value="RNA-BINDING MOTIF PROTEIN 14B"/>
    <property type="match status" value="1"/>
</dbReference>
<dbReference type="SUPFAM" id="SSF54928">
    <property type="entry name" value="RNA-binding domain, RBD"/>
    <property type="match status" value="1"/>
</dbReference>
<keyword evidence="2" id="KW-0677">Repeat</keyword>
<keyword evidence="4" id="KW-0539">Nucleus</keyword>
<feature type="region of interest" description="Disordered" evidence="6">
    <location>
        <begin position="121"/>
        <end position="314"/>
    </location>
</feature>